<reference evidence="1 2" key="1">
    <citation type="journal article" date="1991" name="Int. J. Syst. Bacteriol.">
        <title>Description of the erythromycin-producing bacterium Arthrobacter sp. strain NRRL B-3381 as Aeromicrobium erythreum gen. nov., sp. nov.</title>
        <authorList>
            <person name="Miller E.S."/>
            <person name="Woese C.R."/>
            <person name="Brenner S."/>
        </authorList>
    </citation>
    <scope>NUCLEOTIDE SEQUENCE [LARGE SCALE GENOMIC DNA]</scope>
    <source>
        <strain evidence="1 2">AR18</strain>
    </source>
</reference>
<gene>
    <name evidence="1" type="ORF">AERYTH_14405</name>
</gene>
<accession>A0A0U3TJR1</accession>
<dbReference type="AlphaFoldDB" id="A0A0U3TJR1"/>
<sequence length="158" mass="16528">MPVYSRLSPGGANAASEVPARPFVLAAQQYVADPTRSVGDLHPFYTYAHVPAGYTGDAADAIVAQVERFAPGFRDRIRATAVCSTTQMSRKNANYVGGDIVSGANDPLQLVFRPRVTLHPYATGADGVFLCSAATPPGAGAHGMSGYWAAQAALRSLT</sequence>
<evidence type="ECO:0000313" key="1">
    <source>
        <dbReference type="EMBL" id="ALX05799.1"/>
    </source>
</evidence>
<dbReference type="EMBL" id="CP011502">
    <property type="protein sequence ID" value="ALX05799.1"/>
    <property type="molecule type" value="Genomic_DNA"/>
</dbReference>
<name>A0A0U3TJR1_9ACTN</name>
<evidence type="ECO:0008006" key="3">
    <source>
        <dbReference type="Google" id="ProtNLM"/>
    </source>
</evidence>
<dbReference type="Proteomes" id="UP000067689">
    <property type="component" value="Chromosome"/>
</dbReference>
<dbReference type="KEGG" id="aer:AERYTH_14405"/>
<dbReference type="PANTHER" id="PTHR10668">
    <property type="entry name" value="PHYTOENE DEHYDROGENASE"/>
    <property type="match status" value="1"/>
</dbReference>
<organism evidence="1 2">
    <name type="scientific">Aeromicrobium erythreum</name>
    <dbReference type="NCBI Taxonomy" id="2041"/>
    <lineage>
        <taxon>Bacteria</taxon>
        <taxon>Bacillati</taxon>
        <taxon>Actinomycetota</taxon>
        <taxon>Actinomycetes</taxon>
        <taxon>Propionibacteriales</taxon>
        <taxon>Nocardioidaceae</taxon>
        <taxon>Aeromicrobium</taxon>
    </lineage>
</organism>
<protein>
    <recommendedName>
        <fullName evidence="3">Dehydrogenase</fullName>
    </recommendedName>
</protein>
<proteinExistence type="predicted"/>
<evidence type="ECO:0000313" key="2">
    <source>
        <dbReference type="Proteomes" id="UP000067689"/>
    </source>
</evidence>
<dbReference type="RefSeq" id="WP_067860153.1">
    <property type="nucleotide sequence ID" value="NZ_CP011502.1"/>
</dbReference>
<dbReference type="PATRIC" id="fig|2041.4.peg.3005"/>
<dbReference type="PANTHER" id="PTHR10668:SF105">
    <property type="entry name" value="DEHYDROGENASE-RELATED"/>
    <property type="match status" value="1"/>
</dbReference>
<keyword evidence="2" id="KW-1185">Reference proteome</keyword>